<dbReference type="RefSeq" id="WP_230097235.1">
    <property type="nucleotide sequence ID" value="NZ_CAKKNS010000007.1"/>
</dbReference>
<evidence type="ECO:0000256" key="2">
    <source>
        <dbReference type="SAM" id="Phobius"/>
    </source>
</evidence>
<evidence type="ECO:0000256" key="1">
    <source>
        <dbReference type="SAM" id="MobiDB-lite"/>
    </source>
</evidence>
<sequence length="312" mass="33497">MSEERNIEIGEKLRAARLAKGFTLDDIQKSTKIQKRYLNAIENGDFEQLPGDFYVRAFTKQFAQAVGIDADELLVNAPKEVIEPTTDLSNSRTDLDNVTRTGMDTEPSKADKIQSFVPKVIIGLLVVVVLVVIWVIANSLSTKTNSQQNADNSSVSVSSSKVNKADKIADSSSKASSKKKAAPKDKDKDKSADKDKELKIADGQVNGSATSFAVSGADAVSKAHTIVISTKNRTWLTVLVNGSNVYNQILEAGDSKSVDLPANTTDVKVTSGFATGTSIQLDKQDVNIPANSSLTRNYNFTFAAGSDSKGDN</sequence>
<dbReference type="Gene3D" id="1.10.260.40">
    <property type="entry name" value="lambda repressor-like DNA-binding domains"/>
    <property type="match status" value="1"/>
</dbReference>
<keyword evidence="2" id="KW-0812">Transmembrane</keyword>
<evidence type="ECO:0000313" key="5">
    <source>
        <dbReference type="Proteomes" id="UP000789707"/>
    </source>
</evidence>
<comment type="caution">
    <text evidence="4">The sequence shown here is derived from an EMBL/GenBank/DDBJ whole genome shotgun (WGS) entry which is preliminary data.</text>
</comment>
<dbReference type="Pfam" id="PF13413">
    <property type="entry name" value="HTH_25"/>
    <property type="match status" value="1"/>
</dbReference>
<organism evidence="4 5">
    <name type="scientific">Periweissella fabaria</name>
    <dbReference type="NCBI Taxonomy" id="546157"/>
    <lineage>
        <taxon>Bacteria</taxon>
        <taxon>Bacillati</taxon>
        <taxon>Bacillota</taxon>
        <taxon>Bacilli</taxon>
        <taxon>Lactobacillales</taxon>
        <taxon>Lactobacillaceae</taxon>
        <taxon>Periweissella</taxon>
    </lineage>
</organism>
<dbReference type="InterPro" id="IPR010982">
    <property type="entry name" value="Lambda_DNA-bd_dom_sf"/>
</dbReference>
<keyword evidence="2" id="KW-0472">Membrane</keyword>
<proteinExistence type="predicted"/>
<dbReference type="InterPro" id="IPR001387">
    <property type="entry name" value="Cro/C1-type_HTH"/>
</dbReference>
<feature type="region of interest" description="Disordered" evidence="1">
    <location>
        <begin position="85"/>
        <end position="109"/>
    </location>
</feature>
<dbReference type="PANTHER" id="PTHR34475">
    <property type="match status" value="1"/>
</dbReference>
<feature type="region of interest" description="Disordered" evidence="1">
    <location>
        <begin position="166"/>
        <end position="200"/>
    </location>
</feature>
<gene>
    <name evidence="4" type="ORF">WFA24289_01537</name>
</gene>
<protein>
    <recommendedName>
        <fullName evidence="3">Cytoskeleton protein RodZ-like C-terminal domain-containing protein</fullName>
    </recommendedName>
</protein>
<accession>A0ABM8Z7E7</accession>
<reference evidence="4 5" key="1">
    <citation type="submission" date="2021-11" db="EMBL/GenBank/DDBJ databases">
        <authorList>
            <person name="Depoorter E."/>
        </authorList>
    </citation>
    <scope>NUCLEOTIDE SEQUENCE [LARGE SCALE GENOMIC DNA]</scope>
    <source>
        <strain evidence="4 5">LMG 24289</strain>
    </source>
</reference>
<keyword evidence="5" id="KW-1185">Reference proteome</keyword>
<dbReference type="EMBL" id="CAKKNS010000007">
    <property type="protein sequence ID" value="CAH0417206.1"/>
    <property type="molecule type" value="Genomic_DNA"/>
</dbReference>
<dbReference type="InterPro" id="IPR025194">
    <property type="entry name" value="RodZ-like_C"/>
</dbReference>
<evidence type="ECO:0000313" key="4">
    <source>
        <dbReference type="EMBL" id="CAH0417206.1"/>
    </source>
</evidence>
<dbReference type="Proteomes" id="UP000789707">
    <property type="component" value="Unassembled WGS sequence"/>
</dbReference>
<dbReference type="Pfam" id="PF13464">
    <property type="entry name" value="RodZ_C"/>
    <property type="match status" value="1"/>
</dbReference>
<evidence type="ECO:0000259" key="3">
    <source>
        <dbReference type="Pfam" id="PF13464"/>
    </source>
</evidence>
<dbReference type="SUPFAM" id="SSF47413">
    <property type="entry name" value="lambda repressor-like DNA-binding domains"/>
    <property type="match status" value="1"/>
</dbReference>
<feature type="domain" description="Cytoskeleton protein RodZ-like C-terminal" evidence="3">
    <location>
        <begin position="227"/>
        <end position="291"/>
    </location>
</feature>
<feature type="compositionally biased region" description="Polar residues" evidence="1">
    <location>
        <begin position="86"/>
        <end position="102"/>
    </location>
</feature>
<name>A0ABM8Z7E7_9LACO</name>
<dbReference type="InterPro" id="IPR050400">
    <property type="entry name" value="Bact_Cytoskel_RodZ"/>
</dbReference>
<dbReference type="CDD" id="cd00093">
    <property type="entry name" value="HTH_XRE"/>
    <property type="match status" value="1"/>
</dbReference>
<keyword evidence="2" id="KW-1133">Transmembrane helix</keyword>
<dbReference type="PANTHER" id="PTHR34475:SF1">
    <property type="entry name" value="CYTOSKELETON PROTEIN RODZ"/>
    <property type="match status" value="1"/>
</dbReference>
<feature type="transmembrane region" description="Helical" evidence="2">
    <location>
        <begin position="116"/>
        <end position="137"/>
    </location>
</feature>
<feature type="compositionally biased region" description="Basic and acidic residues" evidence="1">
    <location>
        <begin position="182"/>
        <end position="200"/>
    </location>
</feature>